<evidence type="ECO:0000313" key="4">
    <source>
        <dbReference type="Proteomes" id="UP000283509"/>
    </source>
</evidence>
<dbReference type="PANTHER" id="PTHR24260">
    <property type="match status" value="1"/>
</dbReference>
<evidence type="ECO:0000259" key="2">
    <source>
        <dbReference type="Pfam" id="PF00089"/>
    </source>
</evidence>
<dbReference type="PANTHER" id="PTHR24260:SF136">
    <property type="entry name" value="GH08193P-RELATED"/>
    <property type="match status" value="1"/>
</dbReference>
<dbReference type="GO" id="GO:0006508">
    <property type="term" value="P:proteolysis"/>
    <property type="evidence" value="ECO:0007669"/>
    <property type="project" value="InterPro"/>
</dbReference>
<feature type="domain" description="Peptidase S1" evidence="2">
    <location>
        <begin position="127"/>
        <end position="277"/>
    </location>
</feature>
<comment type="caution">
    <text evidence="3">The sequence shown here is derived from an EMBL/GenBank/DDBJ whole genome shotgun (WGS) entry which is preliminary data.</text>
</comment>
<dbReference type="InterPro" id="IPR001254">
    <property type="entry name" value="Trypsin_dom"/>
</dbReference>
<keyword evidence="4" id="KW-1185">Reference proteome</keyword>
<dbReference type="InterPro" id="IPR043504">
    <property type="entry name" value="Peptidase_S1_PA_chymotrypsin"/>
</dbReference>
<reference evidence="3 4" key="2">
    <citation type="submission" date="2019-01" db="EMBL/GenBank/DDBJ databases">
        <title>The decoding of complex shrimp genome reveals the adaptation for benthos swimmer, frequently molting mechanism and breeding impact on genome.</title>
        <authorList>
            <person name="Sun Y."/>
            <person name="Gao Y."/>
            <person name="Yu Y."/>
        </authorList>
    </citation>
    <scope>NUCLEOTIDE SEQUENCE [LARGE SCALE GENOMIC DNA]</scope>
    <source>
        <tissue evidence="3">Muscle</tissue>
    </source>
</reference>
<sequence length="340" mass="37883">MGMAPEDSQLTVSSAIPEIPKSLPELTPMDIASNTIEDMMHVVEMEDPKDPLMGGLQDVMRDVKETRQQQEQPQVTTRLSGSEGAMADAFEERVRVLLAASGVETVLPFDCGRNPQNPDEPLEGPPMPWIAALGSSEDGRFHYRCTGAVISRFHILTDADCVASPNINLVQFNVSRRVPDPNAIQNYVVGRRIHPMVKGKEDLLSGYNVGLLELAFPVEFNASLGRIATFNVQRNSSTFGPAGCQSLIKAYNARFPNQISNLFSVITENHVCVNKLYEESGNRWCCERVQPQGECSWWELGVANARLPIPIAYTQVQPHRFWIELVLKKFRDNTSRRTVG</sequence>
<dbReference type="GO" id="GO:0004252">
    <property type="term" value="F:serine-type endopeptidase activity"/>
    <property type="evidence" value="ECO:0007669"/>
    <property type="project" value="InterPro"/>
</dbReference>
<feature type="region of interest" description="Disordered" evidence="1">
    <location>
        <begin position="1"/>
        <end position="26"/>
    </location>
</feature>
<accession>A0A3R7QJ15</accession>
<protein>
    <recommendedName>
        <fullName evidence="2">Peptidase S1 domain-containing protein</fullName>
    </recommendedName>
</protein>
<organism evidence="3 4">
    <name type="scientific">Penaeus vannamei</name>
    <name type="common">Whiteleg shrimp</name>
    <name type="synonym">Litopenaeus vannamei</name>
    <dbReference type="NCBI Taxonomy" id="6689"/>
    <lineage>
        <taxon>Eukaryota</taxon>
        <taxon>Metazoa</taxon>
        <taxon>Ecdysozoa</taxon>
        <taxon>Arthropoda</taxon>
        <taxon>Crustacea</taxon>
        <taxon>Multicrustacea</taxon>
        <taxon>Malacostraca</taxon>
        <taxon>Eumalacostraca</taxon>
        <taxon>Eucarida</taxon>
        <taxon>Decapoda</taxon>
        <taxon>Dendrobranchiata</taxon>
        <taxon>Penaeoidea</taxon>
        <taxon>Penaeidae</taxon>
        <taxon>Penaeus</taxon>
    </lineage>
</organism>
<gene>
    <name evidence="3" type="ORF">C7M84_000833</name>
</gene>
<dbReference type="EMBL" id="QCYY01001122">
    <property type="protein sequence ID" value="ROT80438.1"/>
    <property type="molecule type" value="Genomic_DNA"/>
</dbReference>
<dbReference type="OrthoDB" id="7723891at2759"/>
<dbReference type="SUPFAM" id="SSF50494">
    <property type="entry name" value="Trypsin-like serine proteases"/>
    <property type="match status" value="1"/>
</dbReference>
<dbReference type="InterPro" id="IPR051333">
    <property type="entry name" value="CLIP_Serine_Protease"/>
</dbReference>
<proteinExistence type="predicted"/>
<evidence type="ECO:0000313" key="3">
    <source>
        <dbReference type="EMBL" id="ROT80438.1"/>
    </source>
</evidence>
<dbReference type="Pfam" id="PF00089">
    <property type="entry name" value="Trypsin"/>
    <property type="match status" value="1"/>
</dbReference>
<name>A0A3R7QJ15_PENVA</name>
<evidence type="ECO:0000256" key="1">
    <source>
        <dbReference type="SAM" id="MobiDB-lite"/>
    </source>
</evidence>
<dbReference type="Proteomes" id="UP000283509">
    <property type="component" value="Unassembled WGS sequence"/>
</dbReference>
<dbReference type="InterPro" id="IPR009003">
    <property type="entry name" value="Peptidase_S1_PA"/>
</dbReference>
<dbReference type="Gene3D" id="2.40.10.10">
    <property type="entry name" value="Trypsin-like serine proteases"/>
    <property type="match status" value="1"/>
</dbReference>
<reference evidence="3 4" key="1">
    <citation type="submission" date="2018-04" db="EMBL/GenBank/DDBJ databases">
        <authorList>
            <person name="Zhang X."/>
            <person name="Yuan J."/>
            <person name="Li F."/>
            <person name="Xiang J."/>
        </authorList>
    </citation>
    <scope>NUCLEOTIDE SEQUENCE [LARGE SCALE GENOMIC DNA]</scope>
    <source>
        <tissue evidence="3">Muscle</tissue>
    </source>
</reference>
<dbReference type="AlphaFoldDB" id="A0A3R7QJ15"/>